<dbReference type="NCBIfam" id="TIGR00166">
    <property type="entry name" value="S6"/>
    <property type="match status" value="1"/>
</dbReference>
<dbReference type="GeneID" id="85305754"/>
<dbReference type="GO" id="GO:0003735">
    <property type="term" value="F:structural constituent of ribosome"/>
    <property type="evidence" value="ECO:0007669"/>
    <property type="project" value="InterPro"/>
</dbReference>
<reference evidence="8" key="1">
    <citation type="submission" date="2023-06" db="EMBL/GenBank/DDBJ databases">
        <title>Genome-scale phylogeny and comparative genomics of the fungal order Sordariales.</title>
        <authorList>
            <consortium name="Lawrence Berkeley National Laboratory"/>
            <person name="Hensen N."/>
            <person name="Bonometti L."/>
            <person name="Westerberg I."/>
            <person name="Brannstrom I.O."/>
            <person name="Guillou S."/>
            <person name="Cros-Aarteil S."/>
            <person name="Calhoun S."/>
            <person name="Haridas S."/>
            <person name="Kuo A."/>
            <person name="Mondo S."/>
            <person name="Pangilinan J."/>
            <person name="Riley R."/>
            <person name="Labutti K."/>
            <person name="Andreopoulos B."/>
            <person name="Lipzen A."/>
            <person name="Chen C."/>
            <person name="Yanf M."/>
            <person name="Daum C."/>
            <person name="Ng V."/>
            <person name="Clum A."/>
            <person name="Steindorff A."/>
            <person name="Ohm R."/>
            <person name="Martin F."/>
            <person name="Silar P."/>
            <person name="Natvig D."/>
            <person name="Lalanne C."/>
            <person name="Gautier V."/>
            <person name="Ament-Velasquez S.L."/>
            <person name="Kruys A."/>
            <person name="Hutchinson M.I."/>
            <person name="Powell A.J."/>
            <person name="Barry K."/>
            <person name="Miller A.N."/>
            <person name="Grigoriev I.V."/>
            <person name="Debuchy R."/>
            <person name="Gladieux P."/>
            <person name="Thoren M.H."/>
            <person name="Johannesson H."/>
        </authorList>
    </citation>
    <scope>NUCLEOTIDE SEQUENCE</scope>
    <source>
        <strain evidence="8">8032-3</strain>
    </source>
</reference>
<protein>
    <recommendedName>
        <fullName evidence="6">Small ribosomal subunit protein bS6m</fullName>
    </recommendedName>
</protein>
<gene>
    <name evidence="8" type="ORF">QBC33DRAFT_198668</name>
</gene>
<dbReference type="Pfam" id="PF01250">
    <property type="entry name" value="Ribosomal_S6"/>
    <property type="match status" value="1"/>
</dbReference>
<evidence type="ECO:0000256" key="1">
    <source>
        <dbReference type="ARBA" id="ARBA00004173"/>
    </source>
</evidence>
<dbReference type="InterPro" id="IPR000529">
    <property type="entry name" value="Ribosomal_bS6"/>
</dbReference>
<evidence type="ECO:0000256" key="6">
    <source>
        <dbReference type="ARBA" id="ARBA00035170"/>
    </source>
</evidence>
<dbReference type="GO" id="GO:0006412">
    <property type="term" value="P:translation"/>
    <property type="evidence" value="ECO:0007669"/>
    <property type="project" value="InterPro"/>
</dbReference>
<sequence>MLYEMIGIVRCGPKGAPNLGEVKEIVLTAGQLILRQGGVIRSLGNWGVFSLPRTVSRHQMRHHNGHYFAMRFDSSSATQEAVRSTLALDPRVVRSMSVKLGDGKLETLSRFGKVEWDQK</sequence>
<dbReference type="PANTHER" id="PTHR21011">
    <property type="entry name" value="MITOCHONDRIAL 28S RIBOSOMAL PROTEIN S6"/>
    <property type="match status" value="1"/>
</dbReference>
<proteinExistence type="inferred from homology"/>
<keyword evidence="9" id="KW-1185">Reference proteome</keyword>
<evidence type="ECO:0000256" key="4">
    <source>
        <dbReference type="ARBA" id="ARBA00023128"/>
    </source>
</evidence>
<evidence type="ECO:0000256" key="5">
    <source>
        <dbReference type="ARBA" id="ARBA00023274"/>
    </source>
</evidence>
<dbReference type="GO" id="GO:0070181">
    <property type="term" value="F:small ribosomal subunit rRNA binding"/>
    <property type="evidence" value="ECO:0007669"/>
    <property type="project" value="TreeGrafter"/>
</dbReference>
<dbReference type="EMBL" id="MU839020">
    <property type="protein sequence ID" value="KAK1764433.1"/>
    <property type="molecule type" value="Genomic_DNA"/>
</dbReference>
<keyword evidence="3 8" id="KW-0689">Ribosomal protein</keyword>
<dbReference type="Gene3D" id="3.30.70.60">
    <property type="match status" value="1"/>
</dbReference>
<dbReference type="SUPFAM" id="SSF54995">
    <property type="entry name" value="Ribosomal protein S6"/>
    <property type="match status" value="1"/>
</dbReference>
<comment type="subcellular location">
    <subcellularLocation>
        <location evidence="1">Mitochondrion</location>
    </subcellularLocation>
</comment>
<keyword evidence="5" id="KW-0687">Ribonucleoprotein</keyword>
<dbReference type="InterPro" id="IPR035980">
    <property type="entry name" value="Ribosomal_bS6_sf"/>
</dbReference>
<dbReference type="FunFam" id="3.30.70.60:FF:000007">
    <property type="entry name" value="37S ribosomal protein Mrp17"/>
    <property type="match status" value="1"/>
</dbReference>
<comment type="function">
    <text evidence="7">Component of the mitochondrial ribosome (mitoribosome), a dedicated translation machinery responsible for the synthesis of mitochondrial genome-encoded proteins, including at least some of the essential transmembrane subunits of the mitochondrial respiratory chain. The mitoribosomes are attached to the mitochondrial inner membrane and translation products are cotranslationally integrated into the membrane.</text>
</comment>
<evidence type="ECO:0000256" key="3">
    <source>
        <dbReference type="ARBA" id="ARBA00022980"/>
    </source>
</evidence>
<organism evidence="8 9">
    <name type="scientific">Phialemonium atrogriseum</name>
    <dbReference type="NCBI Taxonomy" id="1093897"/>
    <lineage>
        <taxon>Eukaryota</taxon>
        <taxon>Fungi</taxon>
        <taxon>Dikarya</taxon>
        <taxon>Ascomycota</taxon>
        <taxon>Pezizomycotina</taxon>
        <taxon>Sordariomycetes</taxon>
        <taxon>Sordariomycetidae</taxon>
        <taxon>Cephalothecales</taxon>
        <taxon>Cephalothecaceae</taxon>
        <taxon>Phialemonium</taxon>
    </lineage>
</organism>
<dbReference type="Proteomes" id="UP001244011">
    <property type="component" value="Unassembled WGS sequence"/>
</dbReference>
<dbReference type="RefSeq" id="XP_060280646.1">
    <property type="nucleotide sequence ID" value="XM_060422567.1"/>
</dbReference>
<comment type="caution">
    <text evidence="8">The sequence shown here is derived from an EMBL/GenBank/DDBJ whole genome shotgun (WGS) entry which is preliminary data.</text>
</comment>
<evidence type="ECO:0000256" key="2">
    <source>
        <dbReference type="ARBA" id="ARBA00009512"/>
    </source>
</evidence>
<evidence type="ECO:0000256" key="7">
    <source>
        <dbReference type="ARBA" id="ARBA00037226"/>
    </source>
</evidence>
<evidence type="ECO:0000313" key="9">
    <source>
        <dbReference type="Proteomes" id="UP001244011"/>
    </source>
</evidence>
<dbReference type="InterPro" id="IPR014717">
    <property type="entry name" value="Transl_elong_EF1B/ribsomal_bS6"/>
</dbReference>
<comment type="similarity">
    <text evidence="2">Belongs to the bacterial ribosomal protein bS6 family.</text>
</comment>
<dbReference type="PANTHER" id="PTHR21011:SF1">
    <property type="entry name" value="SMALL RIBOSOMAL SUBUNIT PROTEIN BS6M"/>
    <property type="match status" value="1"/>
</dbReference>
<accession>A0AAJ0BVZ8</accession>
<dbReference type="AlphaFoldDB" id="A0AAJ0BVZ8"/>
<keyword evidence="4" id="KW-0496">Mitochondrion</keyword>
<dbReference type="GO" id="GO:0005763">
    <property type="term" value="C:mitochondrial small ribosomal subunit"/>
    <property type="evidence" value="ECO:0007669"/>
    <property type="project" value="TreeGrafter"/>
</dbReference>
<name>A0AAJ0BVZ8_9PEZI</name>
<dbReference type="CDD" id="cd15465">
    <property type="entry name" value="bS6_mito"/>
    <property type="match status" value="1"/>
</dbReference>
<evidence type="ECO:0000313" key="8">
    <source>
        <dbReference type="EMBL" id="KAK1764433.1"/>
    </source>
</evidence>